<proteinExistence type="predicted"/>
<reference evidence="1" key="1">
    <citation type="submission" date="2021-01" db="EMBL/GenBank/DDBJ databases">
        <title>Marivirga aurantiaca sp. nov., isolated from intertidal surface sediments.</title>
        <authorList>
            <person name="Zhang M."/>
        </authorList>
    </citation>
    <scope>NUCLEOTIDE SEQUENCE</scope>
    <source>
        <strain evidence="1">S37H4</strain>
    </source>
</reference>
<keyword evidence="2" id="KW-1185">Reference proteome</keyword>
<gene>
    <name evidence="1" type="ORF">JKA74_15420</name>
</gene>
<evidence type="ECO:0000313" key="2">
    <source>
        <dbReference type="Proteomes" id="UP000611723"/>
    </source>
</evidence>
<dbReference type="AlphaFoldDB" id="A0A934X0J0"/>
<protein>
    <recommendedName>
        <fullName evidence="3">Lipoprotein</fullName>
    </recommendedName>
</protein>
<dbReference type="PROSITE" id="PS51257">
    <property type="entry name" value="PROKAR_LIPOPROTEIN"/>
    <property type="match status" value="1"/>
</dbReference>
<organism evidence="1 2">
    <name type="scientific">Marivirga aurantiaca</name>
    <dbReference type="NCBI Taxonomy" id="2802615"/>
    <lineage>
        <taxon>Bacteria</taxon>
        <taxon>Pseudomonadati</taxon>
        <taxon>Bacteroidota</taxon>
        <taxon>Cytophagia</taxon>
        <taxon>Cytophagales</taxon>
        <taxon>Marivirgaceae</taxon>
        <taxon>Marivirga</taxon>
    </lineage>
</organism>
<evidence type="ECO:0000313" key="1">
    <source>
        <dbReference type="EMBL" id="MBK6266434.1"/>
    </source>
</evidence>
<dbReference type="EMBL" id="JAEQBW010000008">
    <property type="protein sequence ID" value="MBK6266434.1"/>
    <property type="molecule type" value="Genomic_DNA"/>
</dbReference>
<dbReference type="Proteomes" id="UP000611723">
    <property type="component" value="Unassembled WGS sequence"/>
</dbReference>
<accession>A0A934X0J0</accession>
<comment type="caution">
    <text evidence="1">The sequence shown here is derived from an EMBL/GenBank/DDBJ whole genome shotgun (WGS) entry which is preliminary data.</text>
</comment>
<sequence>MPIRFFLYFILLFMLTACNLDEKIKDVTTFNITNNVNFSIPSSAVVDLPVDLNTPDVSSSSQQSFENNNTRADLVENANLKELTLTITSPEARTFKFLRSVKIYISNDTKGETLLAEKNEIPTDIGSILELETTGANLDEYIKESTYDLRYDVVIRESVNSTTEINAKMVFEVRAKIL</sequence>
<name>A0A934X0J0_9BACT</name>
<dbReference type="RefSeq" id="WP_201432118.1">
    <property type="nucleotide sequence ID" value="NZ_JAEQBW010000008.1"/>
</dbReference>
<evidence type="ECO:0008006" key="3">
    <source>
        <dbReference type="Google" id="ProtNLM"/>
    </source>
</evidence>